<keyword evidence="2" id="KW-1185">Reference proteome</keyword>
<evidence type="ECO:0000313" key="2">
    <source>
        <dbReference type="Proteomes" id="UP001233999"/>
    </source>
</evidence>
<feature type="non-terminal residue" evidence="1">
    <location>
        <position position="1"/>
    </location>
</feature>
<dbReference type="EMBL" id="JASPKZ010003820">
    <property type="protein sequence ID" value="KAJ9592649.1"/>
    <property type="molecule type" value="Genomic_DNA"/>
</dbReference>
<gene>
    <name evidence="1" type="ORF">L9F63_015686</name>
</gene>
<reference evidence="1" key="1">
    <citation type="journal article" date="2023" name="IScience">
        <title>Live-bearing cockroach genome reveals convergent evolutionary mechanisms linked to viviparity in insects and beyond.</title>
        <authorList>
            <person name="Fouks B."/>
            <person name="Harrison M.C."/>
            <person name="Mikhailova A.A."/>
            <person name="Marchal E."/>
            <person name="English S."/>
            <person name="Carruthers M."/>
            <person name="Jennings E.C."/>
            <person name="Chiamaka E.L."/>
            <person name="Frigard R.A."/>
            <person name="Pippel M."/>
            <person name="Attardo G.M."/>
            <person name="Benoit J.B."/>
            <person name="Bornberg-Bauer E."/>
            <person name="Tobe S.S."/>
        </authorList>
    </citation>
    <scope>NUCLEOTIDE SEQUENCE</scope>
    <source>
        <strain evidence="1">Stay&amp;Tobe</strain>
    </source>
</reference>
<dbReference type="Proteomes" id="UP001233999">
    <property type="component" value="Unassembled WGS sequence"/>
</dbReference>
<reference evidence="1" key="2">
    <citation type="submission" date="2023-05" db="EMBL/GenBank/DDBJ databases">
        <authorList>
            <person name="Fouks B."/>
        </authorList>
    </citation>
    <scope>NUCLEOTIDE SEQUENCE</scope>
    <source>
        <strain evidence="1">Stay&amp;Tobe</strain>
        <tissue evidence="1">Testes</tissue>
    </source>
</reference>
<sequence length="51" mass="5412">GVGTSCSALVGMSITKVIDSIWAISWSAPCECTCIALGTYSRKHVVYELCT</sequence>
<accession>A0AAD8EJW3</accession>
<protein>
    <submittedName>
        <fullName evidence="1">Uncharacterized protein</fullName>
    </submittedName>
</protein>
<comment type="caution">
    <text evidence="1">The sequence shown here is derived from an EMBL/GenBank/DDBJ whole genome shotgun (WGS) entry which is preliminary data.</text>
</comment>
<feature type="non-terminal residue" evidence="1">
    <location>
        <position position="51"/>
    </location>
</feature>
<evidence type="ECO:0000313" key="1">
    <source>
        <dbReference type="EMBL" id="KAJ9592649.1"/>
    </source>
</evidence>
<name>A0AAD8EJW3_DIPPU</name>
<dbReference type="AlphaFoldDB" id="A0AAD8EJW3"/>
<organism evidence="1 2">
    <name type="scientific">Diploptera punctata</name>
    <name type="common">Pacific beetle cockroach</name>
    <dbReference type="NCBI Taxonomy" id="6984"/>
    <lineage>
        <taxon>Eukaryota</taxon>
        <taxon>Metazoa</taxon>
        <taxon>Ecdysozoa</taxon>
        <taxon>Arthropoda</taxon>
        <taxon>Hexapoda</taxon>
        <taxon>Insecta</taxon>
        <taxon>Pterygota</taxon>
        <taxon>Neoptera</taxon>
        <taxon>Polyneoptera</taxon>
        <taxon>Dictyoptera</taxon>
        <taxon>Blattodea</taxon>
        <taxon>Blaberoidea</taxon>
        <taxon>Blaberidae</taxon>
        <taxon>Diplopterinae</taxon>
        <taxon>Diploptera</taxon>
    </lineage>
</organism>
<proteinExistence type="predicted"/>